<protein>
    <submittedName>
        <fullName evidence="1">Uncharacterized protein</fullName>
    </submittedName>
</protein>
<reference evidence="1" key="1">
    <citation type="submission" date="2025-08" db="UniProtKB">
        <authorList>
            <consortium name="Ensembl"/>
        </authorList>
    </citation>
    <scope>IDENTIFICATION</scope>
</reference>
<accession>A0A8C5FVM9</accession>
<sequence length="263" mass="27329">IRPISNTVEIFVRGLDAASLSFLASNLGLNSRMGSRWAKAGISLDSSFVSPSFFSSSLLLSSIWCMMFSLVENIWKRTAFHIMAPFGASLLNLSLSLAGFPSEGFPSEGIASATTCPTASSFFPSAPSGNLGSSCSTTMCFLRRDHPLSLDFNPFGFPRALNRTCAAWEGPLSSFPLLGVESAEASAGKPVAEPSCVEGMPGFGSWVLGTPKTPSNAFLAEDLALVSKGVLGAAGFGASYEGVLGLGELETVICGSDGAEGRV</sequence>
<dbReference type="AlphaFoldDB" id="A0A8C5FVM9"/>
<keyword evidence="2" id="KW-1185">Reference proteome</keyword>
<dbReference type="Proteomes" id="UP000694546">
    <property type="component" value="Chromosome 9"/>
</dbReference>
<dbReference type="Ensembl" id="ENSGMOT00000037238.1">
    <property type="protein sequence ID" value="ENSGMOP00000064520.1"/>
    <property type="gene ID" value="ENSGMOG00000034763.1"/>
</dbReference>
<evidence type="ECO:0000313" key="1">
    <source>
        <dbReference type="Ensembl" id="ENSGMOP00000064520.1"/>
    </source>
</evidence>
<name>A0A8C5FVM9_GADMO</name>
<reference evidence="1" key="2">
    <citation type="submission" date="2025-09" db="UniProtKB">
        <authorList>
            <consortium name="Ensembl"/>
        </authorList>
    </citation>
    <scope>IDENTIFICATION</scope>
</reference>
<proteinExistence type="predicted"/>
<organism evidence="1 2">
    <name type="scientific">Gadus morhua</name>
    <name type="common">Atlantic cod</name>
    <dbReference type="NCBI Taxonomy" id="8049"/>
    <lineage>
        <taxon>Eukaryota</taxon>
        <taxon>Metazoa</taxon>
        <taxon>Chordata</taxon>
        <taxon>Craniata</taxon>
        <taxon>Vertebrata</taxon>
        <taxon>Euteleostomi</taxon>
        <taxon>Actinopterygii</taxon>
        <taxon>Neopterygii</taxon>
        <taxon>Teleostei</taxon>
        <taxon>Neoteleostei</taxon>
        <taxon>Acanthomorphata</taxon>
        <taxon>Zeiogadaria</taxon>
        <taxon>Gadariae</taxon>
        <taxon>Gadiformes</taxon>
        <taxon>Gadoidei</taxon>
        <taxon>Gadidae</taxon>
        <taxon>Gadus</taxon>
    </lineage>
</organism>
<dbReference type="GeneTree" id="ENSGT00940000177178"/>
<evidence type="ECO:0000313" key="2">
    <source>
        <dbReference type="Proteomes" id="UP000694546"/>
    </source>
</evidence>